<evidence type="ECO:0000256" key="1">
    <source>
        <dbReference type="ARBA" id="ARBA00022729"/>
    </source>
</evidence>
<evidence type="ECO:0000313" key="5">
    <source>
        <dbReference type="EMBL" id="QNO43309.1"/>
    </source>
</evidence>
<dbReference type="AlphaFoldDB" id="A0A7G9Y5M5"/>
<feature type="region of interest" description="Disordered" evidence="2">
    <location>
        <begin position="201"/>
        <end position="245"/>
    </location>
</feature>
<organism evidence="5">
    <name type="scientific">Candidatus Methanogaster sp. ANME-2c ERB4</name>
    <dbReference type="NCBI Taxonomy" id="2759911"/>
    <lineage>
        <taxon>Archaea</taxon>
        <taxon>Methanobacteriati</taxon>
        <taxon>Methanobacteriota</taxon>
        <taxon>Stenosarchaea group</taxon>
        <taxon>Methanomicrobia</taxon>
        <taxon>Methanosarcinales</taxon>
        <taxon>ANME-2 cluster</taxon>
        <taxon>Candidatus Methanogasteraceae</taxon>
        <taxon>Candidatus Methanogaster</taxon>
    </lineage>
</organism>
<proteinExistence type="predicted"/>
<keyword evidence="1" id="KW-0732">Signal</keyword>
<dbReference type="NCBIfam" id="TIGR04126">
    <property type="entry name" value="PGF_CTERM"/>
    <property type="match status" value="1"/>
</dbReference>
<feature type="compositionally biased region" description="Polar residues" evidence="2">
    <location>
        <begin position="66"/>
        <end position="78"/>
    </location>
</feature>
<dbReference type="EMBL" id="MT630808">
    <property type="protein sequence ID" value="QNO43309.1"/>
    <property type="molecule type" value="Genomic_DNA"/>
</dbReference>
<keyword evidence="3" id="KW-0472">Membrane</keyword>
<feature type="region of interest" description="Disordered" evidence="2">
    <location>
        <begin position="66"/>
        <end position="86"/>
    </location>
</feature>
<feature type="compositionally biased region" description="Low complexity" evidence="2">
    <location>
        <begin position="20"/>
        <end position="29"/>
    </location>
</feature>
<feature type="compositionally biased region" description="Low complexity" evidence="2">
    <location>
        <begin position="201"/>
        <end position="215"/>
    </location>
</feature>
<dbReference type="GO" id="GO:0030115">
    <property type="term" value="C:S-layer"/>
    <property type="evidence" value="ECO:0007669"/>
    <property type="project" value="UniProtKB-SubCell"/>
</dbReference>
<sequence length="274" mass="28216">MGRAYQTASNGSVTSSQAQVTVNGETNNTTVDEEKVFEATSGDATVNGTFNDNLTGWIEITAIGNATNSPDVNKSNPRSGLEPKDKAVSGVTVNVSGDITRELEEGNGTIRIEICYNVTTLTALGIDASTLAIWEYNSTTETWVKLPSTRSGTCVYVDVYHPYTFGLVGSKAAPAKTPSGGRGGTYPSGWLITPTPTVTATKAPAAPASATTAPPGDKVTPAATNVKPEAAKTDAPAAEGTTAGTAKNDAPGFTAIFAIAGMLAVAYAMMRRRG</sequence>
<keyword evidence="3" id="KW-1133">Transmembrane helix</keyword>
<keyword evidence="3" id="KW-0812">Transmembrane</keyword>
<name>A0A7G9Y5M5_9EURY</name>
<feature type="domain" description="PGF-CTERM archaeal protein-sorting signal" evidence="4">
    <location>
        <begin position="251"/>
        <end position="272"/>
    </location>
</feature>
<evidence type="ECO:0000256" key="3">
    <source>
        <dbReference type="SAM" id="Phobius"/>
    </source>
</evidence>
<evidence type="ECO:0000256" key="2">
    <source>
        <dbReference type="SAM" id="MobiDB-lite"/>
    </source>
</evidence>
<feature type="region of interest" description="Disordered" evidence="2">
    <location>
        <begin position="1"/>
        <end position="29"/>
    </location>
</feature>
<protein>
    <recommendedName>
        <fullName evidence="4">PGF-CTERM archaeal protein-sorting signal domain-containing protein</fullName>
    </recommendedName>
</protein>
<evidence type="ECO:0000259" key="4">
    <source>
        <dbReference type="Pfam" id="PF18204"/>
    </source>
</evidence>
<feature type="compositionally biased region" description="Low complexity" evidence="2">
    <location>
        <begin position="233"/>
        <end position="245"/>
    </location>
</feature>
<dbReference type="GO" id="GO:0005886">
    <property type="term" value="C:plasma membrane"/>
    <property type="evidence" value="ECO:0007669"/>
    <property type="project" value="UniProtKB-SubCell"/>
</dbReference>
<dbReference type="Pfam" id="PF18204">
    <property type="entry name" value="PGF-CTERM"/>
    <property type="match status" value="1"/>
</dbReference>
<dbReference type="InterPro" id="IPR026371">
    <property type="entry name" value="PGF_CTERM"/>
</dbReference>
<feature type="transmembrane region" description="Helical" evidence="3">
    <location>
        <begin position="252"/>
        <end position="270"/>
    </location>
</feature>
<reference evidence="5" key="1">
    <citation type="submission" date="2020-06" db="EMBL/GenBank/DDBJ databases">
        <title>Unique genomic features of the anaerobic methanotrophic archaea.</title>
        <authorList>
            <person name="Chadwick G.L."/>
            <person name="Skennerton C.T."/>
            <person name="Laso-Perez R."/>
            <person name="Leu A.O."/>
            <person name="Speth D.R."/>
            <person name="Yu H."/>
            <person name="Morgan-Lang C."/>
            <person name="Hatzenpichler R."/>
            <person name="Goudeau D."/>
            <person name="Malmstrom R."/>
            <person name="Brazelton W.J."/>
            <person name="Woyke T."/>
            <person name="Hallam S.J."/>
            <person name="Tyson G.W."/>
            <person name="Wegener G."/>
            <person name="Boetius A."/>
            <person name="Orphan V."/>
        </authorList>
    </citation>
    <scope>NUCLEOTIDE SEQUENCE</scope>
</reference>
<gene>
    <name evidence="5" type="ORF">EFIOKIJN_00001</name>
</gene>
<feature type="compositionally biased region" description="Polar residues" evidence="2">
    <location>
        <begin position="1"/>
        <end position="19"/>
    </location>
</feature>
<accession>A0A7G9Y5M5</accession>